<gene>
    <name evidence="4" type="ORF">GCM10009411_33490</name>
</gene>
<dbReference type="PANTHER" id="PTHR46470:SF4">
    <property type="entry name" value="5-AMINO-6-(5-PHOSPHO-D-RIBITYLAMINO)URACIL PHOSPHATASE YIGB"/>
    <property type="match status" value="1"/>
</dbReference>
<dbReference type="InterPro" id="IPR051400">
    <property type="entry name" value="HAD-like_hydrolase"/>
</dbReference>
<sequence>MTYQQPAASITQYQRLQPFKAISFDLDDTLYNNLPYVVQASEQLFTLINRSYPATSAWSSSQWQQLKHHLFTLRPELAHDTSAARYAMLHQGLLHFGYSELDASQGAQLGMDCFHHHRSDFTIAPEVLAVLQKLGQHFPLVGITNGNVDAKRIGLSDVMQFVLHPGHGVKMKPHSDMFTLACRQLNIEPAQLLHIGDHPLSDIAGAKMAGCQSVWLNPCMQQRHKKAQTVLPHVEINRLDLLLELF</sequence>
<dbReference type="PANTHER" id="PTHR46470">
    <property type="entry name" value="N-ACYLNEURAMINATE-9-PHOSPHATASE"/>
    <property type="match status" value="1"/>
</dbReference>
<accession>A0ABQ2RIA4</accession>
<dbReference type="SFLD" id="SFLDG01129">
    <property type="entry name" value="C1.5:_HAD__Beta-PGM__Phosphata"/>
    <property type="match status" value="1"/>
</dbReference>
<evidence type="ECO:0000256" key="2">
    <source>
        <dbReference type="ARBA" id="ARBA00022801"/>
    </source>
</evidence>
<evidence type="ECO:0000313" key="5">
    <source>
        <dbReference type="Proteomes" id="UP000619118"/>
    </source>
</evidence>
<dbReference type="Pfam" id="PF00702">
    <property type="entry name" value="Hydrolase"/>
    <property type="match status" value="1"/>
</dbReference>
<evidence type="ECO:0000256" key="1">
    <source>
        <dbReference type="ARBA" id="ARBA00001946"/>
    </source>
</evidence>
<organism evidence="4 5">
    <name type="scientific">Shewanella litoralis</name>
    <dbReference type="NCBI Taxonomy" id="2282700"/>
    <lineage>
        <taxon>Bacteria</taxon>
        <taxon>Pseudomonadati</taxon>
        <taxon>Pseudomonadota</taxon>
        <taxon>Gammaproteobacteria</taxon>
        <taxon>Alteromonadales</taxon>
        <taxon>Shewanellaceae</taxon>
        <taxon>Shewanella</taxon>
    </lineage>
</organism>
<evidence type="ECO:0000313" key="4">
    <source>
        <dbReference type="EMBL" id="GGQ31119.1"/>
    </source>
</evidence>
<proteinExistence type="predicted"/>
<keyword evidence="5" id="KW-1185">Reference proteome</keyword>
<dbReference type="SFLD" id="SFLDS00003">
    <property type="entry name" value="Haloacid_Dehalogenase"/>
    <property type="match status" value="1"/>
</dbReference>
<keyword evidence="2" id="KW-0378">Hydrolase</keyword>
<dbReference type="SUPFAM" id="SSF56784">
    <property type="entry name" value="HAD-like"/>
    <property type="match status" value="1"/>
</dbReference>
<dbReference type="NCBIfam" id="TIGR01549">
    <property type="entry name" value="HAD-SF-IA-v1"/>
    <property type="match status" value="1"/>
</dbReference>
<name>A0ABQ2RIA4_9GAMM</name>
<comment type="cofactor">
    <cofactor evidence="1">
        <name>Mg(2+)</name>
        <dbReference type="ChEBI" id="CHEBI:18420"/>
    </cofactor>
</comment>
<dbReference type="Proteomes" id="UP000619118">
    <property type="component" value="Unassembled WGS sequence"/>
</dbReference>
<evidence type="ECO:0000256" key="3">
    <source>
        <dbReference type="ARBA" id="ARBA00022842"/>
    </source>
</evidence>
<dbReference type="InterPro" id="IPR036412">
    <property type="entry name" value="HAD-like_sf"/>
</dbReference>
<dbReference type="InterPro" id="IPR023214">
    <property type="entry name" value="HAD_sf"/>
</dbReference>
<dbReference type="Gene3D" id="3.40.50.1000">
    <property type="entry name" value="HAD superfamily/HAD-like"/>
    <property type="match status" value="1"/>
</dbReference>
<dbReference type="Gene3D" id="1.20.120.1600">
    <property type="match status" value="1"/>
</dbReference>
<comment type="caution">
    <text evidence="4">The sequence shown here is derived from an EMBL/GenBank/DDBJ whole genome shotgun (WGS) entry which is preliminary data.</text>
</comment>
<keyword evidence="3" id="KW-0460">Magnesium</keyword>
<dbReference type="InterPro" id="IPR006439">
    <property type="entry name" value="HAD-SF_hydro_IA"/>
</dbReference>
<reference evidence="5" key="1">
    <citation type="journal article" date="2019" name="Int. J. Syst. Evol. Microbiol.">
        <title>The Global Catalogue of Microorganisms (GCM) 10K type strain sequencing project: providing services to taxonomists for standard genome sequencing and annotation.</title>
        <authorList>
            <consortium name="The Broad Institute Genomics Platform"/>
            <consortium name="The Broad Institute Genome Sequencing Center for Infectious Disease"/>
            <person name="Wu L."/>
            <person name="Ma J."/>
        </authorList>
    </citation>
    <scope>NUCLEOTIDE SEQUENCE [LARGE SCALE GENOMIC DNA]</scope>
    <source>
        <strain evidence="5">JCM 32306</strain>
    </source>
</reference>
<dbReference type="EMBL" id="BMQX01000031">
    <property type="protein sequence ID" value="GGQ31119.1"/>
    <property type="molecule type" value="Genomic_DNA"/>
</dbReference>
<protein>
    <submittedName>
        <fullName evidence="4">Haloacid dehalogenase</fullName>
    </submittedName>
</protein>